<dbReference type="EMBL" id="CP051775">
    <property type="protein sequence ID" value="QJE74952.1"/>
    <property type="molecule type" value="Genomic_DNA"/>
</dbReference>
<dbReference type="AlphaFoldDB" id="A0A858RCT8"/>
<dbReference type="KEGG" id="acru:HHL28_17385"/>
<dbReference type="SUPFAM" id="SSF159245">
    <property type="entry name" value="AttH-like"/>
    <property type="match status" value="1"/>
</dbReference>
<evidence type="ECO:0000313" key="2">
    <source>
        <dbReference type="EMBL" id="QJE74952.1"/>
    </source>
</evidence>
<sequence length="302" mass="34199">MPRDGYAWWYMDAYSDDHRHGLTIIAFIGSVFSPWYAWARRKGSAEPRDFACFHIVLTGPGGDRWAMTERRAGALCRTPDSLTIGPSGLAWDGRTLTARVDEVTFPLPQRVRGTIRLHPSAATTFQPTLDSHGLHRWWPIAPFSRVEVELDQPGVRWSGPGYFDSNWGDGPLEDSFKEWDWCRGPLTDGASILYDVVRRDGSTQGIAIRIGRDGTVTPYDAPARVTLPGTRWWRIRRETRCEPGHGAEVAQTLLDAPFYARSVVRTRLLGQAVTAMHESLDLDRFRQPWVQALLPFRVPRRG</sequence>
<gene>
    <name evidence="2" type="ORF">HHL28_17385</name>
</gene>
<accession>A0A858RCT8</accession>
<keyword evidence="3" id="KW-1185">Reference proteome</keyword>
<dbReference type="CDD" id="cd21471">
    <property type="entry name" value="CrtC-like"/>
    <property type="match status" value="1"/>
</dbReference>
<keyword evidence="1" id="KW-0812">Transmembrane</keyword>
<organism evidence="2 3">
    <name type="scientific">Aerophototrophica crusticola</name>
    <dbReference type="NCBI Taxonomy" id="1709002"/>
    <lineage>
        <taxon>Bacteria</taxon>
        <taxon>Pseudomonadati</taxon>
        <taxon>Pseudomonadota</taxon>
        <taxon>Alphaproteobacteria</taxon>
        <taxon>Rhodospirillales</taxon>
        <taxon>Rhodospirillaceae</taxon>
        <taxon>Aerophototrophica</taxon>
    </lineage>
</organism>
<protein>
    <submittedName>
        <fullName evidence="2">Carotenoid 1,2-hydratase</fullName>
    </submittedName>
</protein>
<evidence type="ECO:0000313" key="3">
    <source>
        <dbReference type="Proteomes" id="UP000501891"/>
    </source>
</evidence>
<keyword evidence="1" id="KW-0472">Membrane</keyword>
<reference evidence="2" key="1">
    <citation type="submission" date="2020-04" db="EMBL/GenBank/DDBJ databases">
        <title>A desert anoxygenic phototrophic bacterium fixes CO2 using RubisCO under aerobic conditions.</title>
        <authorList>
            <person name="Tang K."/>
        </authorList>
    </citation>
    <scope>NUCLEOTIDE SEQUENCE [LARGE SCALE GENOMIC DNA]</scope>
    <source>
        <strain evidence="2">MIMtkB3</strain>
    </source>
</reference>
<keyword evidence="1" id="KW-1133">Transmembrane helix</keyword>
<dbReference type="Proteomes" id="UP000501891">
    <property type="component" value="Chromosome"/>
</dbReference>
<proteinExistence type="predicted"/>
<feature type="transmembrane region" description="Helical" evidence="1">
    <location>
        <begin position="20"/>
        <end position="38"/>
    </location>
</feature>
<name>A0A858RCT8_9PROT</name>
<evidence type="ECO:0000256" key="1">
    <source>
        <dbReference type="SAM" id="Phobius"/>
    </source>
</evidence>